<dbReference type="Proteomes" id="UP000789920">
    <property type="component" value="Unassembled WGS sequence"/>
</dbReference>
<evidence type="ECO:0000313" key="1">
    <source>
        <dbReference type="EMBL" id="CAG8850268.1"/>
    </source>
</evidence>
<keyword evidence="2" id="KW-1185">Reference proteome</keyword>
<reference evidence="1" key="1">
    <citation type="submission" date="2021-06" db="EMBL/GenBank/DDBJ databases">
        <authorList>
            <person name="Kallberg Y."/>
            <person name="Tangrot J."/>
            <person name="Rosling A."/>
        </authorList>
    </citation>
    <scope>NUCLEOTIDE SEQUENCE</scope>
    <source>
        <strain evidence="1">MA461A</strain>
    </source>
</reference>
<gene>
    <name evidence="1" type="ORF">RPERSI_LOCUS36004</name>
</gene>
<name>A0ACA9SXG2_9GLOM</name>
<feature type="non-terminal residue" evidence="1">
    <location>
        <position position="56"/>
    </location>
</feature>
<accession>A0ACA9SXG2</accession>
<proteinExistence type="predicted"/>
<dbReference type="EMBL" id="CAJVQC010169940">
    <property type="protein sequence ID" value="CAG8850268.1"/>
    <property type="molecule type" value="Genomic_DNA"/>
</dbReference>
<sequence length="56" mass="6281">GNDRNVKILLDNLYLEAFPEPMPEFGPRVTKPLVPRPGKAAKGTPVLRTIANWRPE</sequence>
<comment type="caution">
    <text evidence="1">The sequence shown here is derived from an EMBL/GenBank/DDBJ whole genome shotgun (WGS) entry which is preliminary data.</text>
</comment>
<feature type="non-terminal residue" evidence="1">
    <location>
        <position position="1"/>
    </location>
</feature>
<organism evidence="1 2">
    <name type="scientific">Racocetra persica</name>
    <dbReference type="NCBI Taxonomy" id="160502"/>
    <lineage>
        <taxon>Eukaryota</taxon>
        <taxon>Fungi</taxon>
        <taxon>Fungi incertae sedis</taxon>
        <taxon>Mucoromycota</taxon>
        <taxon>Glomeromycotina</taxon>
        <taxon>Glomeromycetes</taxon>
        <taxon>Diversisporales</taxon>
        <taxon>Gigasporaceae</taxon>
        <taxon>Racocetra</taxon>
    </lineage>
</organism>
<protein>
    <submittedName>
        <fullName evidence="1">17444_t:CDS:1</fullName>
    </submittedName>
</protein>
<evidence type="ECO:0000313" key="2">
    <source>
        <dbReference type="Proteomes" id="UP000789920"/>
    </source>
</evidence>